<keyword evidence="2" id="KW-0732">Signal</keyword>
<gene>
    <name evidence="3" type="ORF">EKH80_20900</name>
</gene>
<keyword evidence="4" id="KW-1185">Reference proteome</keyword>
<comment type="caution">
    <text evidence="3">The sequence shown here is derived from an EMBL/GenBank/DDBJ whole genome shotgun (WGS) entry which is preliminary data.</text>
</comment>
<dbReference type="Proteomes" id="UP000274358">
    <property type="component" value="Unassembled WGS sequence"/>
</dbReference>
<dbReference type="AlphaFoldDB" id="A0A432M0H4"/>
<name>A0A432M0H4_9GAMM</name>
<reference evidence="3 4" key="1">
    <citation type="submission" date="2018-12" db="EMBL/GenBank/DDBJ databases">
        <title>Dyella dinghuensis sp. nov. DHOA06 and Dyella choica sp. nov. 4M-K27, isolated from forest soil.</title>
        <authorList>
            <person name="Qiu L.-H."/>
            <person name="Gao Z.-H."/>
        </authorList>
    </citation>
    <scope>NUCLEOTIDE SEQUENCE [LARGE SCALE GENOMIC DNA]</scope>
    <source>
        <strain evidence="3 4">4M-K27</strain>
    </source>
</reference>
<feature type="chain" id="PRO_5019509144" description="Lipoprotein" evidence="2">
    <location>
        <begin position="18"/>
        <end position="71"/>
    </location>
</feature>
<dbReference type="PROSITE" id="PS51257">
    <property type="entry name" value="PROKAR_LIPOPROTEIN"/>
    <property type="match status" value="1"/>
</dbReference>
<dbReference type="EMBL" id="RYYV01000025">
    <property type="protein sequence ID" value="RUL70273.1"/>
    <property type="molecule type" value="Genomic_DNA"/>
</dbReference>
<dbReference type="RefSeq" id="WP_126686738.1">
    <property type="nucleotide sequence ID" value="NZ_RYYV01000025.1"/>
</dbReference>
<proteinExistence type="predicted"/>
<evidence type="ECO:0000313" key="3">
    <source>
        <dbReference type="EMBL" id="RUL70273.1"/>
    </source>
</evidence>
<sequence>MRIATALLCLLALGACSNKPPTPRAEPQSAATQASAPWDGMKQDEQRAKDVQKLVDKHAAEQEKQIEQQAQ</sequence>
<accession>A0A432M0H4</accession>
<feature type="region of interest" description="Disordered" evidence="1">
    <location>
        <begin position="17"/>
        <end position="71"/>
    </location>
</feature>
<organism evidence="3 4">
    <name type="scientific">Dyella choica</name>
    <dbReference type="NCBI Taxonomy" id="1927959"/>
    <lineage>
        <taxon>Bacteria</taxon>
        <taxon>Pseudomonadati</taxon>
        <taxon>Pseudomonadota</taxon>
        <taxon>Gammaproteobacteria</taxon>
        <taxon>Lysobacterales</taxon>
        <taxon>Rhodanobacteraceae</taxon>
        <taxon>Dyella</taxon>
    </lineage>
</organism>
<evidence type="ECO:0000313" key="4">
    <source>
        <dbReference type="Proteomes" id="UP000274358"/>
    </source>
</evidence>
<protein>
    <recommendedName>
        <fullName evidence="5">Lipoprotein</fullName>
    </recommendedName>
</protein>
<evidence type="ECO:0000256" key="2">
    <source>
        <dbReference type="SAM" id="SignalP"/>
    </source>
</evidence>
<feature type="compositionally biased region" description="Basic and acidic residues" evidence="1">
    <location>
        <begin position="41"/>
        <end position="71"/>
    </location>
</feature>
<feature type="signal peptide" evidence="2">
    <location>
        <begin position="1"/>
        <end position="17"/>
    </location>
</feature>
<evidence type="ECO:0000256" key="1">
    <source>
        <dbReference type="SAM" id="MobiDB-lite"/>
    </source>
</evidence>
<evidence type="ECO:0008006" key="5">
    <source>
        <dbReference type="Google" id="ProtNLM"/>
    </source>
</evidence>
<dbReference type="OrthoDB" id="5959545at2"/>